<dbReference type="EMBL" id="FRCA01000006">
    <property type="protein sequence ID" value="SHM26617.1"/>
    <property type="molecule type" value="Genomic_DNA"/>
</dbReference>
<accession>A0A1M7HEQ6</accession>
<dbReference type="EMBL" id="BJXU01000151">
    <property type="protein sequence ID" value="GEN25500.1"/>
    <property type="molecule type" value="Genomic_DNA"/>
</dbReference>
<protein>
    <submittedName>
        <fullName evidence="2">Uncharacterized protein</fullName>
    </submittedName>
</protein>
<evidence type="ECO:0000313" key="2">
    <source>
        <dbReference type="EMBL" id="SHM26617.1"/>
    </source>
</evidence>
<evidence type="ECO:0000313" key="1">
    <source>
        <dbReference type="EMBL" id="GEN25500.1"/>
    </source>
</evidence>
<dbReference type="AlphaFoldDB" id="A0A1M7HEQ6"/>
<name>A0A1M7HEQ6_9GAMM</name>
<dbReference type="Proteomes" id="UP000321726">
    <property type="component" value="Unassembled WGS sequence"/>
</dbReference>
<organism evidence="2 3">
    <name type="scientific">Halomonas cupida</name>
    <dbReference type="NCBI Taxonomy" id="44933"/>
    <lineage>
        <taxon>Bacteria</taxon>
        <taxon>Pseudomonadati</taxon>
        <taxon>Pseudomonadota</taxon>
        <taxon>Gammaproteobacteria</taxon>
        <taxon>Oceanospirillales</taxon>
        <taxon>Halomonadaceae</taxon>
        <taxon>Halomonas</taxon>
    </lineage>
</organism>
<reference evidence="2 3" key="1">
    <citation type="submission" date="2016-11" db="EMBL/GenBank/DDBJ databases">
        <authorList>
            <person name="Jaros S."/>
            <person name="Januszkiewicz K."/>
            <person name="Wedrychowicz H."/>
        </authorList>
    </citation>
    <scope>NUCLEOTIDE SEQUENCE [LARGE SCALE GENOMIC DNA]</scope>
    <source>
        <strain evidence="2 3">DSM 4740</strain>
    </source>
</reference>
<dbReference type="STRING" id="44933.SAMN05660971_02597"/>
<reference evidence="1 4" key="2">
    <citation type="submission" date="2019-07" db="EMBL/GenBank/DDBJ databases">
        <title>Whole genome shotgun sequence of Halomonas cupida NBRC 102219.</title>
        <authorList>
            <person name="Hosoyama A."/>
            <person name="Uohara A."/>
            <person name="Ohji S."/>
            <person name="Ichikawa N."/>
        </authorList>
    </citation>
    <scope>NUCLEOTIDE SEQUENCE [LARGE SCALE GENOMIC DNA]</scope>
    <source>
        <strain evidence="1 4">NBRC 102219</strain>
    </source>
</reference>
<proteinExistence type="predicted"/>
<keyword evidence="4" id="KW-1185">Reference proteome</keyword>
<dbReference type="Pfam" id="PF20090">
    <property type="entry name" value="DUF6482"/>
    <property type="match status" value="1"/>
</dbReference>
<evidence type="ECO:0000313" key="4">
    <source>
        <dbReference type="Proteomes" id="UP000321726"/>
    </source>
</evidence>
<dbReference type="InterPro" id="IPR045508">
    <property type="entry name" value="DUF6482"/>
</dbReference>
<evidence type="ECO:0000313" key="3">
    <source>
        <dbReference type="Proteomes" id="UP000184123"/>
    </source>
</evidence>
<gene>
    <name evidence="1" type="ORF">HCU01_34490</name>
    <name evidence="2" type="ORF">SAMN05660971_02597</name>
</gene>
<sequence>MMELQELKSFVEQHDNFEIRVISHAGNRFYQVELEDVEGQRSVIGRRGKPVLFRSLDDVYLELKRADIHRAYLVHHVANDEVVGREAHYHQPLASRTPLVF</sequence>
<dbReference type="Proteomes" id="UP000184123">
    <property type="component" value="Unassembled WGS sequence"/>
</dbReference>